<dbReference type="GO" id="GO:0003677">
    <property type="term" value="F:DNA binding"/>
    <property type="evidence" value="ECO:0007669"/>
    <property type="project" value="UniProtKB-KW"/>
</dbReference>
<dbReference type="InterPro" id="IPR037315">
    <property type="entry name" value="EXO1_H3TH"/>
</dbReference>
<protein>
    <submittedName>
        <fullName evidence="17">Exo1-exonuclease which interacts with msh2p</fullName>
    </submittedName>
</protein>
<dbReference type="SMART" id="SM00485">
    <property type="entry name" value="XPGN"/>
    <property type="match status" value="1"/>
</dbReference>
<evidence type="ECO:0000256" key="4">
    <source>
        <dbReference type="ARBA" id="ARBA00022722"/>
    </source>
</evidence>
<dbReference type="GO" id="GO:0005634">
    <property type="term" value="C:nucleus"/>
    <property type="evidence" value="ECO:0007669"/>
    <property type="project" value="UniProtKB-SubCell"/>
</dbReference>
<dbReference type="Pfam" id="PF00867">
    <property type="entry name" value="XPG_I"/>
    <property type="match status" value="1"/>
</dbReference>
<dbReference type="InterPro" id="IPR036279">
    <property type="entry name" value="5-3_exonuclease_C_sf"/>
</dbReference>
<dbReference type="GO" id="GO:0035312">
    <property type="term" value="F:5'-3' DNA exonuclease activity"/>
    <property type="evidence" value="ECO:0007669"/>
    <property type="project" value="InterPro"/>
</dbReference>
<name>A0A0M9VQ36_9BASI</name>
<evidence type="ECO:0000256" key="10">
    <source>
        <dbReference type="ARBA" id="ARBA00022881"/>
    </source>
</evidence>
<feature type="compositionally biased region" description="Polar residues" evidence="14">
    <location>
        <begin position="391"/>
        <end position="404"/>
    </location>
</feature>
<feature type="region of interest" description="Disordered" evidence="14">
    <location>
        <begin position="383"/>
        <end position="489"/>
    </location>
</feature>
<dbReference type="InterPro" id="IPR006086">
    <property type="entry name" value="XPG-I_dom"/>
</dbReference>
<keyword evidence="10" id="KW-0267">Excision nuclease</keyword>
<evidence type="ECO:0000256" key="2">
    <source>
        <dbReference type="ARBA" id="ARBA00004123"/>
    </source>
</evidence>
<dbReference type="FunFam" id="3.40.50.1010:FF:000002">
    <property type="entry name" value="Exonuclease 1, putative"/>
    <property type="match status" value="1"/>
</dbReference>
<evidence type="ECO:0000256" key="13">
    <source>
        <dbReference type="ARBA" id="ARBA00023242"/>
    </source>
</evidence>
<dbReference type="CDD" id="cd09857">
    <property type="entry name" value="PIN_EXO1"/>
    <property type="match status" value="1"/>
</dbReference>
<comment type="caution">
    <text evidence="17">The sequence shown here is derived from an EMBL/GenBank/DDBJ whole genome shotgun (WGS) entry which is preliminary data.</text>
</comment>
<dbReference type="SUPFAM" id="SSF47807">
    <property type="entry name" value="5' to 3' exonuclease, C-terminal subdomain"/>
    <property type="match status" value="1"/>
</dbReference>
<evidence type="ECO:0000256" key="11">
    <source>
        <dbReference type="ARBA" id="ARBA00023125"/>
    </source>
</evidence>
<feature type="region of interest" description="Disordered" evidence="14">
    <location>
        <begin position="531"/>
        <end position="592"/>
    </location>
</feature>
<feature type="domain" description="XPG N-terminal" evidence="16">
    <location>
        <begin position="1"/>
        <end position="99"/>
    </location>
</feature>
<dbReference type="GeneID" id="28727477"/>
<dbReference type="SMART" id="SM00279">
    <property type="entry name" value="HhH2"/>
    <property type="match status" value="1"/>
</dbReference>
<evidence type="ECO:0000313" key="17">
    <source>
        <dbReference type="EMBL" id="KOS15099.1"/>
    </source>
</evidence>
<dbReference type="GO" id="GO:0006281">
    <property type="term" value="P:DNA repair"/>
    <property type="evidence" value="ECO:0007669"/>
    <property type="project" value="UniProtKB-KW"/>
</dbReference>
<evidence type="ECO:0000256" key="6">
    <source>
        <dbReference type="ARBA" id="ARBA00022763"/>
    </source>
</evidence>
<dbReference type="InterPro" id="IPR008918">
    <property type="entry name" value="HhH2"/>
</dbReference>
<evidence type="ECO:0000256" key="3">
    <source>
        <dbReference type="ARBA" id="ARBA00010563"/>
    </source>
</evidence>
<comment type="cofactor">
    <cofactor evidence="1">
        <name>Mg(2+)</name>
        <dbReference type="ChEBI" id="CHEBI:18420"/>
    </cofactor>
</comment>
<keyword evidence="12" id="KW-0234">DNA repair</keyword>
<dbReference type="InterPro" id="IPR029060">
    <property type="entry name" value="PIN-like_dom_sf"/>
</dbReference>
<keyword evidence="11" id="KW-0238">DNA-binding</keyword>
<dbReference type="InterPro" id="IPR006084">
    <property type="entry name" value="XPG/Rad2"/>
</dbReference>
<dbReference type="CDD" id="cd09908">
    <property type="entry name" value="H3TH_EXO1"/>
    <property type="match status" value="1"/>
</dbReference>
<keyword evidence="6" id="KW-0227">DNA damage</keyword>
<keyword evidence="13" id="KW-0539">Nucleus</keyword>
<evidence type="ECO:0000256" key="7">
    <source>
        <dbReference type="ARBA" id="ARBA00022801"/>
    </source>
</evidence>
<evidence type="ECO:0000256" key="1">
    <source>
        <dbReference type="ARBA" id="ARBA00001946"/>
    </source>
</evidence>
<reference evidence="17 18" key="1">
    <citation type="submission" date="2015-07" db="EMBL/GenBank/DDBJ databases">
        <title>Draft Genome Sequence of Malassezia furfur CBS1878 and Malassezia pachydermatis CBS1879.</title>
        <authorList>
            <person name="Triana S."/>
            <person name="Ohm R."/>
            <person name="Gonzalez A."/>
            <person name="DeCock H."/>
            <person name="Restrepo S."/>
            <person name="Celis A."/>
        </authorList>
    </citation>
    <scope>NUCLEOTIDE SEQUENCE [LARGE SCALE GENOMIC DNA]</scope>
    <source>
        <strain evidence="17 18">CBS 1879</strain>
    </source>
</reference>
<evidence type="ECO:0000313" key="18">
    <source>
        <dbReference type="Proteomes" id="UP000037751"/>
    </source>
</evidence>
<proteinExistence type="inferred from homology"/>
<dbReference type="PANTHER" id="PTHR11081:SF65">
    <property type="entry name" value="DNA DAMAGE-INDUCIBLE PROTEIN DIN7-RELATED"/>
    <property type="match status" value="1"/>
</dbReference>
<keyword evidence="5" id="KW-0479">Metal-binding</keyword>
<dbReference type="AlphaFoldDB" id="A0A0M9VQ36"/>
<comment type="similarity">
    <text evidence="3">Belongs to the XPG/RAD2 endonuclease family. EXO1 subfamily.</text>
</comment>
<dbReference type="PRINTS" id="PR00853">
    <property type="entry name" value="XPGRADSUPER"/>
</dbReference>
<dbReference type="EMBL" id="LGAV01000003">
    <property type="protein sequence ID" value="KOS15099.1"/>
    <property type="molecule type" value="Genomic_DNA"/>
</dbReference>
<dbReference type="GO" id="GO:0017108">
    <property type="term" value="F:5'-flap endonuclease activity"/>
    <property type="evidence" value="ECO:0007669"/>
    <property type="project" value="TreeGrafter"/>
</dbReference>
<keyword evidence="4" id="KW-0540">Nuclease</keyword>
<keyword evidence="8 17" id="KW-0269">Exonuclease</keyword>
<evidence type="ECO:0000256" key="12">
    <source>
        <dbReference type="ARBA" id="ARBA00023204"/>
    </source>
</evidence>
<sequence length="592" mass="64519">MGIAGLLPLLKDIQRDSHVEAYRGKTLGIDAYVWLHRGAYACATELALGKPTTRYITYAMHRIKMLQHYGVRPYVVFDGGHLPSKAGTEAERAARRKDHRARGMELHAKHQNAAAREAFVRSVDVTPQMAYELIKQLKAHGISYIVAPYEADAQLAYLEQEGLIDGIITEDSDLLVFGCKTVLFKLDTYGHCVEIHRDRFAAAKQINLAGWTDKAFRQMAILSGCDYLPSIVGMGLKNAHRLLRKYDSIHQVLRALRLEGKMTVPPSYAEDFERAEFTFAHQRVWDPRGEGSMTTLTPLPSEAAKEHIAYIGAPLTWDQARAIAHGEWCPITQRPFAASAASWQAPTLATPSQPRAAQPTLNAFFRRTPSVPRSTTITTAVVTPVPRGLQETESSCSTAESLFDTTVEKRESTPCTSPVSGIDEDEAAHTKPSSPPSPLSSPLCARHSDVDAGISSPTSSPVASPPRKPPLTSTPCVRRTPSAPVTPGLTWTTSAAAYSASGEEASDNDDMARRAAWFQRFRFSGARARHVVLPGTSPSPSPSTDPRPTPPRLPLGKRAVPETPGTPGTYAKRRAMSDTPLRTDATTPSSGI</sequence>
<dbReference type="OrthoDB" id="26491at2759"/>
<keyword evidence="7" id="KW-0378">Hydrolase</keyword>
<feature type="domain" description="XPG-I" evidence="15">
    <location>
        <begin position="138"/>
        <end position="208"/>
    </location>
</feature>
<organism evidence="17 18">
    <name type="scientific">Malassezia pachydermatis</name>
    <dbReference type="NCBI Taxonomy" id="77020"/>
    <lineage>
        <taxon>Eukaryota</taxon>
        <taxon>Fungi</taxon>
        <taxon>Dikarya</taxon>
        <taxon>Basidiomycota</taxon>
        <taxon>Ustilaginomycotina</taxon>
        <taxon>Malasseziomycetes</taxon>
        <taxon>Malasseziales</taxon>
        <taxon>Malasseziaceae</taxon>
        <taxon>Malassezia</taxon>
    </lineage>
</organism>
<dbReference type="FunFam" id="1.10.150.20:FF:000011">
    <property type="entry name" value="exonuclease 1"/>
    <property type="match status" value="1"/>
</dbReference>
<evidence type="ECO:0000256" key="9">
    <source>
        <dbReference type="ARBA" id="ARBA00022842"/>
    </source>
</evidence>
<dbReference type="InterPro" id="IPR006085">
    <property type="entry name" value="XPG_DNA_repair_N"/>
</dbReference>
<dbReference type="Proteomes" id="UP000037751">
    <property type="component" value="Unassembled WGS sequence"/>
</dbReference>
<dbReference type="Pfam" id="PF00752">
    <property type="entry name" value="XPG_N"/>
    <property type="match status" value="1"/>
</dbReference>
<dbReference type="PANTHER" id="PTHR11081">
    <property type="entry name" value="FLAP ENDONUCLEASE FAMILY MEMBER"/>
    <property type="match status" value="1"/>
</dbReference>
<dbReference type="RefSeq" id="XP_017992731.1">
    <property type="nucleotide sequence ID" value="XM_018135602.1"/>
</dbReference>
<dbReference type="SMART" id="SM00484">
    <property type="entry name" value="XPGI"/>
    <property type="match status" value="1"/>
</dbReference>
<keyword evidence="9" id="KW-0460">Magnesium</keyword>
<evidence type="ECO:0000259" key="15">
    <source>
        <dbReference type="SMART" id="SM00484"/>
    </source>
</evidence>
<evidence type="ECO:0000256" key="14">
    <source>
        <dbReference type="SAM" id="MobiDB-lite"/>
    </source>
</evidence>
<comment type="subcellular location">
    <subcellularLocation>
        <location evidence="2">Nucleus</location>
    </subcellularLocation>
</comment>
<dbReference type="GO" id="GO:0046872">
    <property type="term" value="F:metal ion binding"/>
    <property type="evidence" value="ECO:0007669"/>
    <property type="project" value="UniProtKB-KW"/>
</dbReference>
<dbReference type="VEuPathDB" id="FungiDB:Malapachy_1092"/>
<accession>A0A0M9VQ36</accession>
<dbReference type="Gene3D" id="3.40.50.1010">
    <property type="entry name" value="5'-nuclease"/>
    <property type="match status" value="1"/>
</dbReference>
<evidence type="ECO:0000256" key="8">
    <source>
        <dbReference type="ARBA" id="ARBA00022839"/>
    </source>
</evidence>
<dbReference type="InterPro" id="IPR044752">
    <property type="entry name" value="PIN-like_EXO1"/>
</dbReference>
<evidence type="ECO:0000259" key="16">
    <source>
        <dbReference type="SMART" id="SM00485"/>
    </source>
</evidence>
<dbReference type="Gene3D" id="1.10.150.20">
    <property type="entry name" value="5' to 3' exonuclease, C-terminal subdomain"/>
    <property type="match status" value="1"/>
</dbReference>
<dbReference type="STRING" id="77020.A0A0M9VQ36"/>
<feature type="compositionally biased region" description="Pro residues" evidence="14">
    <location>
        <begin position="537"/>
        <end position="553"/>
    </location>
</feature>
<gene>
    <name evidence="17" type="ORF">Malapachy_1092</name>
</gene>
<evidence type="ECO:0000256" key="5">
    <source>
        <dbReference type="ARBA" id="ARBA00022723"/>
    </source>
</evidence>
<dbReference type="SUPFAM" id="SSF88723">
    <property type="entry name" value="PIN domain-like"/>
    <property type="match status" value="1"/>
</dbReference>
<keyword evidence="18" id="KW-1185">Reference proteome</keyword>